<dbReference type="InterPro" id="IPR036922">
    <property type="entry name" value="Rieske_2Fe-2S_sf"/>
</dbReference>
<dbReference type="KEGG" id="pdio:PDMSB3_2215"/>
<evidence type="ECO:0000313" key="9">
    <source>
        <dbReference type="Proteomes" id="UP000325811"/>
    </source>
</evidence>
<dbReference type="PANTHER" id="PTHR21266">
    <property type="entry name" value="IRON-SULFUR DOMAIN CONTAINING PROTEIN"/>
    <property type="match status" value="1"/>
</dbReference>
<dbReference type="InterPro" id="IPR050584">
    <property type="entry name" value="Cholesterol_7-desaturase"/>
</dbReference>
<evidence type="ECO:0000259" key="6">
    <source>
        <dbReference type="PROSITE" id="PS51085"/>
    </source>
</evidence>
<dbReference type="Pfam" id="PF00355">
    <property type="entry name" value="Rieske"/>
    <property type="match status" value="1"/>
</dbReference>
<dbReference type="PROSITE" id="PS51296">
    <property type="entry name" value="RIESKE"/>
    <property type="match status" value="1"/>
</dbReference>
<reference evidence="8 9" key="1">
    <citation type="submission" date="2019-08" db="EMBL/GenBank/DDBJ databases">
        <authorList>
            <person name="Herpell B J."/>
        </authorList>
    </citation>
    <scope>NUCLEOTIDE SEQUENCE [LARGE SCALE GENOMIC DNA]</scope>
    <source>
        <strain evidence="9">Msb3</strain>
    </source>
</reference>
<evidence type="ECO:0000313" key="8">
    <source>
        <dbReference type="EMBL" id="VVD28671.1"/>
    </source>
</evidence>
<dbReference type="RefSeq" id="WP_165186035.1">
    <property type="nucleotide sequence ID" value="NZ_LR699553.1"/>
</dbReference>
<accession>A0A5Q4ZDD6</accession>
<gene>
    <name evidence="8" type="ORF">PDMSB3_2215</name>
</gene>
<protein>
    <submittedName>
        <fullName evidence="8">Rieske (2Fe-2S) domain-containing protein,2Fe-2S iron-sulfur cluster protein</fullName>
    </submittedName>
</protein>
<dbReference type="CDD" id="cd00207">
    <property type="entry name" value="fer2"/>
    <property type="match status" value="1"/>
</dbReference>
<dbReference type="InterPro" id="IPR012675">
    <property type="entry name" value="Beta-grasp_dom_sf"/>
</dbReference>
<evidence type="ECO:0000256" key="5">
    <source>
        <dbReference type="ARBA" id="ARBA00023014"/>
    </source>
</evidence>
<dbReference type="PROSITE" id="PS51085">
    <property type="entry name" value="2FE2S_FER_2"/>
    <property type="match status" value="1"/>
</dbReference>
<dbReference type="GO" id="GO:0051537">
    <property type="term" value="F:2 iron, 2 sulfur cluster binding"/>
    <property type="evidence" value="ECO:0007669"/>
    <property type="project" value="UniProtKB-KW"/>
</dbReference>
<dbReference type="EMBL" id="LR699553">
    <property type="protein sequence ID" value="VVD28671.1"/>
    <property type="molecule type" value="Genomic_DNA"/>
</dbReference>
<keyword evidence="1" id="KW-0001">2Fe-2S</keyword>
<feature type="domain" description="2Fe-2S ferredoxin-type" evidence="6">
    <location>
        <begin position="318"/>
        <end position="403"/>
    </location>
</feature>
<keyword evidence="4" id="KW-0408">Iron</keyword>
<dbReference type="Gene3D" id="2.102.10.10">
    <property type="entry name" value="Rieske [2Fe-2S] iron-sulphur domain"/>
    <property type="match status" value="1"/>
</dbReference>
<feature type="domain" description="Rieske" evidence="7">
    <location>
        <begin position="13"/>
        <end position="116"/>
    </location>
</feature>
<dbReference type="PANTHER" id="PTHR21266:SF60">
    <property type="entry name" value="3-KETOSTEROID-9-ALPHA-MONOOXYGENASE, OXYGENASE COMPONENT"/>
    <property type="match status" value="1"/>
</dbReference>
<dbReference type="InterPro" id="IPR006058">
    <property type="entry name" value="2Fe2S_fd_BS"/>
</dbReference>
<dbReference type="InterPro" id="IPR001041">
    <property type="entry name" value="2Fe-2S_ferredoxin-type"/>
</dbReference>
<keyword evidence="2" id="KW-0479">Metal-binding</keyword>
<dbReference type="SUPFAM" id="SSF50022">
    <property type="entry name" value="ISP domain"/>
    <property type="match status" value="1"/>
</dbReference>
<evidence type="ECO:0000256" key="4">
    <source>
        <dbReference type="ARBA" id="ARBA00023004"/>
    </source>
</evidence>
<dbReference type="SUPFAM" id="SSF54292">
    <property type="entry name" value="2Fe-2S ferredoxin-like"/>
    <property type="match status" value="1"/>
</dbReference>
<name>A0A5Q4ZDD6_9BURK</name>
<dbReference type="InterPro" id="IPR017941">
    <property type="entry name" value="Rieske_2Fe-2S"/>
</dbReference>
<dbReference type="GO" id="GO:0016491">
    <property type="term" value="F:oxidoreductase activity"/>
    <property type="evidence" value="ECO:0007669"/>
    <property type="project" value="UniProtKB-KW"/>
</dbReference>
<dbReference type="Gene3D" id="3.10.20.30">
    <property type="match status" value="1"/>
</dbReference>
<keyword evidence="9" id="KW-1185">Reference proteome</keyword>
<dbReference type="Pfam" id="PF00111">
    <property type="entry name" value="Fer2"/>
    <property type="match status" value="1"/>
</dbReference>
<dbReference type="InterPro" id="IPR036010">
    <property type="entry name" value="2Fe-2S_ferredoxin-like_sf"/>
</dbReference>
<dbReference type="AlphaFoldDB" id="A0A5Q4ZDD6"/>
<evidence type="ECO:0000259" key="7">
    <source>
        <dbReference type="PROSITE" id="PS51296"/>
    </source>
</evidence>
<keyword evidence="5" id="KW-0411">Iron-sulfur</keyword>
<sequence length="403" mass="43980">MADKHHVVESAWFALCGVDELDERAIYHTELAGHELVVWRAEGGAVNVWENRCPHRGVRLSLGHHRGDALQCQYHGWQFGTGSGACRFVPAHPQAPPPAVAVQTWPVQVRYGFVWTCLTLPGELPPFTPIEELENEASPGAAPAQPVRLRAVAIDAASDTVQHALADYRFDYTGFDAWQTSDCVAFEVAPHAVMIEQLDEAAHRVVFLVQPAREGRTYLHGIALGPFAANQRLAVLRHHQQRLNALRDALEQQSAYQERVNRHDIADMPQPDAWSLVRSTPGQPAVLQQSVSKPVSVLSSGSGTAVYSGEHHEANRAFTVHLSRNGQTVNVAADVTVLHALRAHGVEVPSSCEQGVCGTCRTRVLQGTPLHLDDFLTPPEKAAGDCMMVCVSRAVSSTLTLDL</sequence>
<proteinExistence type="predicted"/>
<organism evidence="8 9">
    <name type="scientific">Paraburkholderia dioscoreae</name>
    <dbReference type="NCBI Taxonomy" id="2604047"/>
    <lineage>
        <taxon>Bacteria</taxon>
        <taxon>Pseudomonadati</taxon>
        <taxon>Pseudomonadota</taxon>
        <taxon>Betaproteobacteria</taxon>
        <taxon>Burkholderiales</taxon>
        <taxon>Burkholderiaceae</taxon>
        <taxon>Paraburkholderia</taxon>
    </lineage>
</organism>
<evidence type="ECO:0000256" key="2">
    <source>
        <dbReference type="ARBA" id="ARBA00022723"/>
    </source>
</evidence>
<evidence type="ECO:0000256" key="1">
    <source>
        <dbReference type="ARBA" id="ARBA00022714"/>
    </source>
</evidence>
<keyword evidence="3" id="KW-0560">Oxidoreductase</keyword>
<evidence type="ECO:0000256" key="3">
    <source>
        <dbReference type="ARBA" id="ARBA00023002"/>
    </source>
</evidence>
<dbReference type="PROSITE" id="PS00197">
    <property type="entry name" value="2FE2S_FER_1"/>
    <property type="match status" value="1"/>
</dbReference>
<dbReference type="Proteomes" id="UP000325811">
    <property type="component" value="Chromosome I"/>
</dbReference>
<dbReference type="GO" id="GO:0046872">
    <property type="term" value="F:metal ion binding"/>
    <property type="evidence" value="ECO:0007669"/>
    <property type="project" value="UniProtKB-KW"/>
</dbReference>